<reference evidence="2" key="2">
    <citation type="submission" date="2023-06" db="EMBL/GenBank/DDBJ databases">
        <authorList>
            <person name="Ma L."/>
            <person name="Liu K.-W."/>
            <person name="Li Z."/>
            <person name="Hsiao Y.-Y."/>
            <person name="Qi Y."/>
            <person name="Fu T."/>
            <person name="Tang G."/>
            <person name="Zhang D."/>
            <person name="Sun W.-H."/>
            <person name="Liu D.-K."/>
            <person name="Li Y."/>
            <person name="Chen G.-Z."/>
            <person name="Liu X.-D."/>
            <person name="Liao X.-Y."/>
            <person name="Jiang Y.-T."/>
            <person name="Yu X."/>
            <person name="Hao Y."/>
            <person name="Huang J."/>
            <person name="Zhao X.-W."/>
            <person name="Ke S."/>
            <person name="Chen Y.-Y."/>
            <person name="Wu W.-L."/>
            <person name="Hsu J.-L."/>
            <person name="Lin Y.-F."/>
            <person name="Huang M.-D."/>
            <person name="Li C.-Y."/>
            <person name="Huang L."/>
            <person name="Wang Z.-W."/>
            <person name="Zhao X."/>
            <person name="Zhong W.-Y."/>
            <person name="Peng D.-H."/>
            <person name="Ahmad S."/>
            <person name="Lan S."/>
            <person name="Zhang J.-S."/>
            <person name="Tsai W.-C."/>
            <person name="Van De Peer Y."/>
            <person name="Liu Z.-J."/>
        </authorList>
    </citation>
    <scope>NUCLEOTIDE SEQUENCE</scope>
    <source>
        <strain evidence="2">SCP</strain>
        <tissue evidence="2">Leaves</tissue>
    </source>
</reference>
<keyword evidence="3" id="KW-1185">Reference proteome</keyword>
<feature type="compositionally biased region" description="Low complexity" evidence="1">
    <location>
        <begin position="85"/>
        <end position="109"/>
    </location>
</feature>
<feature type="compositionally biased region" description="Low complexity" evidence="1">
    <location>
        <begin position="28"/>
        <end position="43"/>
    </location>
</feature>
<name>A0AAV9AGU1_ACOGR</name>
<dbReference type="Proteomes" id="UP001179952">
    <property type="component" value="Unassembled WGS sequence"/>
</dbReference>
<feature type="compositionally biased region" description="Polar residues" evidence="1">
    <location>
        <begin position="143"/>
        <end position="157"/>
    </location>
</feature>
<gene>
    <name evidence="2" type="ORF">QJS04_geneDACA008649</name>
</gene>
<feature type="compositionally biased region" description="Acidic residues" evidence="1">
    <location>
        <begin position="204"/>
        <end position="216"/>
    </location>
</feature>
<reference evidence="2" key="1">
    <citation type="journal article" date="2023" name="Nat. Commun.">
        <title>Diploid and tetraploid genomes of Acorus and the evolution of monocots.</title>
        <authorList>
            <person name="Ma L."/>
            <person name="Liu K.W."/>
            <person name="Li Z."/>
            <person name="Hsiao Y.Y."/>
            <person name="Qi Y."/>
            <person name="Fu T."/>
            <person name="Tang G.D."/>
            <person name="Zhang D."/>
            <person name="Sun W.H."/>
            <person name="Liu D.K."/>
            <person name="Li Y."/>
            <person name="Chen G.Z."/>
            <person name="Liu X.D."/>
            <person name="Liao X.Y."/>
            <person name="Jiang Y.T."/>
            <person name="Yu X."/>
            <person name="Hao Y."/>
            <person name="Huang J."/>
            <person name="Zhao X.W."/>
            <person name="Ke S."/>
            <person name="Chen Y.Y."/>
            <person name="Wu W.L."/>
            <person name="Hsu J.L."/>
            <person name="Lin Y.F."/>
            <person name="Huang M.D."/>
            <person name="Li C.Y."/>
            <person name="Huang L."/>
            <person name="Wang Z.W."/>
            <person name="Zhao X."/>
            <person name="Zhong W.Y."/>
            <person name="Peng D.H."/>
            <person name="Ahmad S."/>
            <person name="Lan S."/>
            <person name="Zhang J.S."/>
            <person name="Tsai W.C."/>
            <person name="Van de Peer Y."/>
            <person name="Liu Z.J."/>
        </authorList>
    </citation>
    <scope>NUCLEOTIDE SEQUENCE</scope>
    <source>
        <strain evidence="2">SCP</strain>
    </source>
</reference>
<evidence type="ECO:0000313" key="2">
    <source>
        <dbReference type="EMBL" id="KAK1263185.1"/>
    </source>
</evidence>
<feature type="region of interest" description="Disordered" evidence="1">
    <location>
        <begin position="82"/>
        <end position="109"/>
    </location>
</feature>
<feature type="region of interest" description="Disordered" evidence="1">
    <location>
        <begin position="139"/>
        <end position="181"/>
    </location>
</feature>
<evidence type="ECO:0000256" key="1">
    <source>
        <dbReference type="SAM" id="MobiDB-lite"/>
    </source>
</evidence>
<protein>
    <submittedName>
        <fullName evidence="2">Uncharacterized protein</fullName>
    </submittedName>
</protein>
<feature type="region of interest" description="Disordered" evidence="1">
    <location>
        <begin position="1"/>
        <end position="51"/>
    </location>
</feature>
<sequence>MVIGAFKKTDHYSSEIMDSSGSPEEVENPTPTEQPNPTNQETTEASEAPMTRVSKARAFKFSEVVVSLERLRTDEAIEAKAPMKTTITTTEAEAPATEPTTTTTTETEATITETAAAATEEDEIRHETLDEEEVVEVFNESEASTSQISATQNQTEEPGNYNCDSESKEEDDGPNIVPTQQPRIRLASWFYRGIETKTGGYYDYDPELEEEYEPNH</sequence>
<dbReference type="AlphaFoldDB" id="A0AAV9AGU1"/>
<dbReference type="EMBL" id="JAUJYN010000009">
    <property type="protein sequence ID" value="KAK1263185.1"/>
    <property type="molecule type" value="Genomic_DNA"/>
</dbReference>
<organism evidence="2 3">
    <name type="scientific">Acorus gramineus</name>
    <name type="common">Dwarf sweet flag</name>
    <dbReference type="NCBI Taxonomy" id="55184"/>
    <lineage>
        <taxon>Eukaryota</taxon>
        <taxon>Viridiplantae</taxon>
        <taxon>Streptophyta</taxon>
        <taxon>Embryophyta</taxon>
        <taxon>Tracheophyta</taxon>
        <taxon>Spermatophyta</taxon>
        <taxon>Magnoliopsida</taxon>
        <taxon>Liliopsida</taxon>
        <taxon>Acoraceae</taxon>
        <taxon>Acorus</taxon>
    </lineage>
</organism>
<proteinExistence type="predicted"/>
<accession>A0AAV9AGU1</accession>
<evidence type="ECO:0000313" key="3">
    <source>
        <dbReference type="Proteomes" id="UP001179952"/>
    </source>
</evidence>
<comment type="caution">
    <text evidence="2">The sequence shown here is derived from an EMBL/GenBank/DDBJ whole genome shotgun (WGS) entry which is preliminary data.</text>
</comment>
<feature type="region of interest" description="Disordered" evidence="1">
    <location>
        <begin position="197"/>
        <end position="216"/>
    </location>
</feature>